<accession>A0A7S3MDV9</accession>
<evidence type="ECO:0000313" key="1">
    <source>
        <dbReference type="EMBL" id="CAE0298089.1"/>
    </source>
</evidence>
<name>A0A7S3MDV9_9STRA</name>
<reference evidence="1" key="1">
    <citation type="submission" date="2021-01" db="EMBL/GenBank/DDBJ databases">
        <authorList>
            <person name="Corre E."/>
            <person name="Pelletier E."/>
            <person name="Niang G."/>
            <person name="Scheremetjew M."/>
            <person name="Finn R."/>
            <person name="Kale V."/>
            <person name="Holt S."/>
            <person name="Cochrane G."/>
            <person name="Meng A."/>
            <person name="Brown T."/>
            <person name="Cohen L."/>
        </authorList>
    </citation>
    <scope>NUCLEOTIDE SEQUENCE</scope>
    <source>
        <strain evidence="1">CCAP 955/1</strain>
    </source>
</reference>
<gene>
    <name evidence="1" type="ORF">SELO1098_LOCUS26943</name>
</gene>
<protein>
    <submittedName>
        <fullName evidence="1">Uncharacterized protein</fullName>
    </submittedName>
</protein>
<organism evidence="1">
    <name type="scientific">Spumella elongata</name>
    <dbReference type="NCBI Taxonomy" id="89044"/>
    <lineage>
        <taxon>Eukaryota</taxon>
        <taxon>Sar</taxon>
        <taxon>Stramenopiles</taxon>
        <taxon>Ochrophyta</taxon>
        <taxon>Chrysophyceae</taxon>
        <taxon>Chromulinales</taxon>
        <taxon>Chromulinaceae</taxon>
        <taxon>Spumella</taxon>
    </lineage>
</organism>
<proteinExistence type="predicted"/>
<sequence>MSSTSLLLPSYYCGLDDRSKKFCLENVLTEKCATDKLAANSDKSSAQQQSRNLATCGVLVTYSASHSPDQEHELGEHLFKSPYRDYLKLNENIDEHVFVSSERSNFFDTFSNTRQTKYKTEHCMCDEISTVKAKFDKKDTVCRVNFAETFGLLNSGSVFELIHGKKVNGVVVDVPHLDDSEQQIIAVLCEDLKFILKSLFEKAPDDATCVTIRCVVHTKYDPCPFCLSELANYFRKEFLSGIQGAAVLASKEFPELRAVPIISSRLFYEHRRHYSAREKLPWKDSYNIADECKIIFEDDIARWEANPPLVLYAVPTVELNKAVSELLPPAALSTAENVAPTPTDEAASSASAGVLDTTPPRLLSFAADAQAPGSLVISVDFPIKYVSYRVRN</sequence>
<dbReference type="EMBL" id="HBIC01052610">
    <property type="protein sequence ID" value="CAE0298089.1"/>
    <property type="molecule type" value="Transcribed_RNA"/>
</dbReference>
<dbReference type="AlphaFoldDB" id="A0A7S3MDV9"/>